<feature type="domain" description="Hda lid" evidence="3">
    <location>
        <begin position="168"/>
        <end position="232"/>
    </location>
</feature>
<organism evidence="4 5">
    <name type="scientific">Thiohalobacter thiocyanaticus</name>
    <dbReference type="NCBI Taxonomy" id="585455"/>
    <lineage>
        <taxon>Bacteria</taxon>
        <taxon>Pseudomonadati</taxon>
        <taxon>Pseudomonadota</taxon>
        <taxon>Gammaproteobacteria</taxon>
        <taxon>Thiohalobacterales</taxon>
        <taxon>Thiohalobacteraceae</taxon>
        <taxon>Thiohalobacter</taxon>
    </lineage>
</organism>
<evidence type="ECO:0000259" key="2">
    <source>
        <dbReference type="Pfam" id="PF00308"/>
    </source>
</evidence>
<protein>
    <submittedName>
        <fullName evidence="4">ATPase</fullName>
    </submittedName>
</protein>
<comment type="similarity">
    <text evidence="1">Belongs to the DnaA family.</text>
</comment>
<feature type="domain" description="Chromosomal replication initiator protein DnaA ATPAse" evidence="2">
    <location>
        <begin position="93"/>
        <end position="160"/>
    </location>
</feature>
<dbReference type="Gene3D" id="3.40.50.300">
    <property type="entry name" value="P-loop containing nucleotide triphosphate hydrolases"/>
    <property type="match status" value="1"/>
</dbReference>
<dbReference type="NCBIfam" id="TIGR03420">
    <property type="entry name" value="DnaA_homol_Hda"/>
    <property type="match status" value="1"/>
</dbReference>
<reference evidence="4 5" key="1">
    <citation type="submission" date="2017-05" db="EMBL/GenBank/DDBJ databases">
        <title>Thiocyanate degradation by Thiohalobacter thiocyanaticus FOKN1.</title>
        <authorList>
            <person name="Oshiki M."/>
            <person name="Fukushima T."/>
            <person name="Kawano S."/>
            <person name="Nakagawa J."/>
        </authorList>
    </citation>
    <scope>NUCLEOTIDE SEQUENCE [LARGE SCALE GENOMIC DNA]</scope>
    <source>
        <strain evidence="4 5">FOKN1</strain>
    </source>
</reference>
<gene>
    <name evidence="4" type="ORF">FOKN1_1047</name>
</gene>
<dbReference type="PRINTS" id="PR00051">
    <property type="entry name" value="DNAA"/>
</dbReference>
<dbReference type="AlphaFoldDB" id="A0A1Z4VP99"/>
<dbReference type="KEGG" id="ttc:FOKN1_1047"/>
<dbReference type="GO" id="GO:0032297">
    <property type="term" value="P:negative regulation of DNA-templated DNA replication initiation"/>
    <property type="evidence" value="ECO:0007669"/>
    <property type="project" value="InterPro"/>
</dbReference>
<dbReference type="EMBL" id="AP018052">
    <property type="protein sequence ID" value="BAZ93447.1"/>
    <property type="molecule type" value="Genomic_DNA"/>
</dbReference>
<dbReference type="SUPFAM" id="SSF52540">
    <property type="entry name" value="P-loop containing nucleoside triphosphate hydrolases"/>
    <property type="match status" value="1"/>
</dbReference>
<dbReference type="RefSeq" id="WP_197703001.1">
    <property type="nucleotide sequence ID" value="NZ_AP018052.1"/>
</dbReference>
<evidence type="ECO:0000313" key="5">
    <source>
        <dbReference type="Proteomes" id="UP000218765"/>
    </source>
</evidence>
<evidence type="ECO:0000259" key="3">
    <source>
        <dbReference type="Pfam" id="PF22688"/>
    </source>
</evidence>
<dbReference type="PANTHER" id="PTHR30050">
    <property type="entry name" value="CHROMOSOMAL REPLICATION INITIATOR PROTEIN DNAA"/>
    <property type="match status" value="1"/>
</dbReference>
<dbReference type="InterPro" id="IPR013317">
    <property type="entry name" value="DnaA_dom"/>
</dbReference>
<dbReference type="InterPro" id="IPR027417">
    <property type="entry name" value="P-loop_NTPase"/>
</dbReference>
<dbReference type="Proteomes" id="UP000218765">
    <property type="component" value="Chromosome"/>
</dbReference>
<dbReference type="Pfam" id="PF22688">
    <property type="entry name" value="Hda_lid"/>
    <property type="match status" value="1"/>
</dbReference>
<dbReference type="InterPro" id="IPR017788">
    <property type="entry name" value="Hda"/>
</dbReference>
<sequence length="236" mass="26150">MATTLKQLALQLRLPDRARFANFHPGPNTEPVQQLQAFVEQAAAGSFFLWGRAGEGRSHLLMAAAQRVNEAGGQAFYLSLAGPGLPSPQLLAEGLEDVDLLALDDIDRVAAQQDWEEALFTLYNRVQQQGGRLLLAACARPDQCGFVLPDLVSRLQWGLVFGLRPLADADRVQVLQLRARQRGLELPEEVAGYLIKRYPRDLASLCALLERLDTVSLQAQRRLTIPFIKQVLGRET</sequence>
<evidence type="ECO:0000256" key="1">
    <source>
        <dbReference type="RuleBase" id="RU004227"/>
    </source>
</evidence>
<dbReference type="Pfam" id="PF00308">
    <property type="entry name" value="Bac_DnaA"/>
    <property type="match status" value="1"/>
</dbReference>
<dbReference type="Gene3D" id="1.10.8.60">
    <property type="match status" value="1"/>
</dbReference>
<accession>A0A1Z4VP99</accession>
<evidence type="ECO:0000313" key="4">
    <source>
        <dbReference type="EMBL" id="BAZ93447.1"/>
    </source>
</evidence>
<dbReference type="PANTHER" id="PTHR30050:SF5">
    <property type="entry name" value="DNAA REGULATORY INACTIVATOR HDA"/>
    <property type="match status" value="1"/>
</dbReference>
<dbReference type="InterPro" id="IPR055199">
    <property type="entry name" value="Hda_lid"/>
</dbReference>
<name>A0A1Z4VP99_9GAMM</name>
<proteinExistence type="inferred from homology"/>
<keyword evidence="5" id="KW-1185">Reference proteome</keyword>
<dbReference type="GO" id="GO:0006270">
    <property type="term" value="P:DNA replication initiation"/>
    <property type="evidence" value="ECO:0007669"/>
    <property type="project" value="TreeGrafter"/>
</dbReference>
<dbReference type="InterPro" id="IPR020591">
    <property type="entry name" value="Chromosome_initiator_DnaA-like"/>
</dbReference>
<keyword evidence="1" id="KW-0235">DNA replication</keyword>